<dbReference type="InterPro" id="IPR041489">
    <property type="entry name" value="PDZ_6"/>
</dbReference>
<evidence type="ECO:0008006" key="9">
    <source>
        <dbReference type="Google" id="ProtNLM"/>
    </source>
</evidence>
<dbReference type="EMBL" id="BMAR01000002">
    <property type="protein sequence ID" value="GFR41723.1"/>
    <property type="molecule type" value="Genomic_DNA"/>
</dbReference>
<dbReference type="Pfam" id="PF17820">
    <property type="entry name" value="PDZ_6"/>
    <property type="match status" value="1"/>
</dbReference>
<feature type="coiled-coil region" evidence="3">
    <location>
        <begin position="8"/>
        <end position="35"/>
    </location>
</feature>
<feature type="domain" description="PDZ" evidence="5">
    <location>
        <begin position="203"/>
        <end position="236"/>
    </location>
</feature>
<accession>A0AAD3DJ95</accession>
<dbReference type="PANTHER" id="PTHR12651">
    <property type="entry name" value="26S PROTEASOME NON-ATPASE REGULATORY SUBUNIT 9"/>
    <property type="match status" value="1"/>
</dbReference>
<dbReference type="PANTHER" id="PTHR12651:SF1">
    <property type="entry name" value="26S PROTEASOME NON-ATPASE REGULATORY SUBUNIT 9"/>
    <property type="match status" value="1"/>
</dbReference>
<evidence type="ECO:0000256" key="2">
    <source>
        <dbReference type="ARBA" id="ARBA00023186"/>
    </source>
</evidence>
<dbReference type="FunFam" id="2.30.42.10:FF:000107">
    <property type="entry name" value="26S proteasome non-ATPase regulatory subunit 9"/>
    <property type="match status" value="1"/>
</dbReference>
<feature type="compositionally biased region" description="Low complexity" evidence="4">
    <location>
        <begin position="97"/>
        <end position="152"/>
    </location>
</feature>
<evidence type="ECO:0000313" key="7">
    <source>
        <dbReference type="EMBL" id="GFR41723.1"/>
    </source>
</evidence>
<keyword evidence="8" id="KW-1185">Reference proteome</keyword>
<dbReference type="Pfam" id="PF18265">
    <property type="entry name" value="Nas2_N"/>
    <property type="match status" value="1"/>
</dbReference>
<feature type="domain" description="Nas2 N-terminal" evidence="6">
    <location>
        <begin position="15"/>
        <end position="93"/>
    </location>
</feature>
<evidence type="ECO:0000313" key="8">
    <source>
        <dbReference type="Proteomes" id="UP001054857"/>
    </source>
</evidence>
<dbReference type="Gene3D" id="2.30.42.10">
    <property type="match status" value="1"/>
</dbReference>
<dbReference type="InterPro" id="IPR040815">
    <property type="entry name" value="Nas2_N"/>
</dbReference>
<organism evidence="7 8">
    <name type="scientific">Astrephomene gubernaculifera</name>
    <dbReference type="NCBI Taxonomy" id="47775"/>
    <lineage>
        <taxon>Eukaryota</taxon>
        <taxon>Viridiplantae</taxon>
        <taxon>Chlorophyta</taxon>
        <taxon>core chlorophytes</taxon>
        <taxon>Chlorophyceae</taxon>
        <taxon>CS clade</taxon>
        <taxon>Chlamydomonadales</taxon>
        <taxon>Astrephomenaceae</taxon>
        <taxon>Astrephomene</taxon>
    </lineage>
</organism>
<dbReference type="SUPFAM" id="SSF50156">
    <property type="entry name" value="PDZ domain-like"/>
    <property type="match status" value="1"/>
</dbReference>
<dbReference type="InterPro" id="IPR035269">
    <property type="entry name" value="PSMD9"/>
</dbReference>
<reference evidence="7 8" key="1">
    <citation type="journal article" date="2021" name="Sci. Rep.">
        <title>Genome sequencing of the multicellular alga Astrephomene provides insights into convergent evolution of germ-soma differentiation.</title>
        <authorList>
            <person name="Yamashita S."/>
            <person name="Yamamoto K."/>
            <person name="Matsuzaki R."/>
            <person name="Suzuki S."/>
            <person name="Yamaguchi H."/>
            <person name="Hirooka S."/>
            <person name="Minakuchi Y."/>
            <person name="Miyagishima S."/>
            <person name="Kawachi M."/>
            <person name="Toyoda A."/>
            <person name="Nozaki H."/>
        </authorList>
    </citation>
    <scope>NUCLEOTIDE SEQUENCE [LARGE SCALE GENOMIC DNA]</scope>
    <source>
        <strain evidence="7 8">NIES-4017</strain>
    </source>
</reference>
<keyword evidence="2" id="KW-0143">Chaperone</keyword>
<gene>
    <name evidence="7" type="ORF">Agub_g2474</name>
</gene>
<dbReference type="Gene3D" id="6.10.140.1710">
    <property type="match status" value="1"/>
</dbReference>
<comment type="similarity">
    <text evidence="1">Belongs to the proteasome subunit p27 family.</text>
</comment>
<keyword evidence="3" id="KW-0175">Coiled coil</keyword>
<dbReference type="GO" id="GO:0005737">
    <property type="term" value="C:cytoplasm"/>
    <property type="evidence" value="ECO:0007669"/>
    <property type="project" value="TreeGrafter"/>
</dbReference>
<dbReference type="GO" id="GO:0070682">
    <property type="term" value="P:proteasome regulatory particle assembly"/>
    <property type="evidence" value="ECO:0007669"/>
    <property type="project" value="InterPro"/>
</dbReference>
<dbReference type="AlphaFoldDB" id="A0AAD3DJ95"/>
<evidence type="ECO:0000256" key="4">
    <source>
        <dbReference type="SAM" id="MobiDB-lite"/>
    </source>
</evidence>
<dbReference type="Proteomes" id="UP001054857">
    <property type="component" value="Unassembled WGS sequence"/>
</dbReference>
<evidence type="ECO:0000259" key="5">
    <source>
        <dbReference type="Pfam" id="PF17820"/>
    </source>
</evidence>
<proteinExistence type="inferred from homology"/>
<evidence type="ECO:0000256" key="1">
    <source>
        <dbReference type="ARBA" id="ARBA00005256"/>
    </source>
</evidence>
<sequence length="298" mass="30489">MSIPRSSVDALRQELRDLDNQRRAIEDEIALLSERLNAPGQPGIKGSLLDKEGFPRADIDVAQVRRDRNRLIFLTNDQKTLTDKLARLLGELHTATRAQQSSTAAAATPSEAGAVAAAGPGSTSASLPSSTPSTAATQAPVAAAAPSEGADAGTDRTNAVRSTAANGTAPMDVDGTALASGSGWVNGEAVAPPAAVLVPFALVDEVSEGSPAALAGLQVGDLLCGFGDVAVTTTSQQQPPASSSSSASLLQRVAGVLASSEGRQVVTRVLRQGAPRELQLVPQRWAGRGLLGCHLRPL</sequence>
<dbReference type="InterPro" id="IPR036034">
    <property type="entry name" value="PDZ_sf"/>
</dbReference>
<name>A0AAD3DJ95_9CHLO</name>
<dbReference type="GO" id="GO:0005634">
    <property type="term" value="C:nucleus"/>
    <property type="evidence" value="ECO:0007669"/>
    <property type="project" value="TreeGrafter"/>
</dbReference>
<comment type="caution">
    <text evidence="7">The sequence shown here is derived from an EMBL/GenBank/DDBJ whole genome shotgun (WGS) entry which is preliminary data.</text>
</comment>
<evidence type="ECO:0000256" key="3">
    <source>
        <dbReference type="SAM" id="Coils"/>
    </source>
</evidence>
<evidence type="ECO:0000259" key="6">
    <source>
        <dbReference type="Pfam" id="PF18265"/>
    </source>
</evidence>
<protein>
    <recommendedName>
        <fullName evidence="9">26S proteasome non-ATPase regulatory subunit 9</fullName>
    </recommendedName>
</protein>
<feature type="region of interest" description="Disordered" evidence="4">
    <location>
        <begin position="97"/>
        <end position="155"/>
    </location>
</feature>